<comment type="caution">
    <text evidence="1">The sequence shown here is derived from an EMBL/GenBank/DDBJ whole genome shotgun (WGS) entry which is preliminary data.</text>
</comment>
<dbReference type="EMBL" id="QSPV01000002">
    <property type="protein sequence ID" value="RGJ96362.1"/>
    <property type="molecule type" value="Genomic_DNA"/>
</dbReference>
<protein>
    <submittedName>
        <fullName evidence="1">Uncharacterized protein</fullName>
    </submittedName>
</protein>
<name>A0A414ETZ0_BACUN</name>
<evidence type="ECO:0000313" key="2">
    <source>
        <dbReference type="Proteomes" id="UP000260844"/>
    </source>
</evidence>
<organism evidence="1 2">
    <name type="scientific">Bacteroides uniformis</name>
    <dbReference type="NCBI Taxonomy" id="820"/>
    <lineage>
        <taxon>Bacteria</taxon>
        <taxon>Pseudomonadati</taxon>
        <taxon>Bacteroidota</taxon>
        <taxon>Bacteroidia</taxon>
        <taxon>Bacteroidales</taxon>
        <taxon>Bacteroidaceae</taxon>
        <taxon>Bacteroides</taxon>
    </lineage>
</organism>
<sequence>MSQIFSFLTLYNVAIRNKGGEIRMLFIDKASGNLFYTYVCMNKQRKILSIKYPCKKMGVFTH</sequence>
<dbReference type="AlphaFoldDB" id="A0A414ETZ0"/>
<evidence type="ECO:0000313" key="1">
    <source>
        <dbReference type="EMBL" id="RGJ96362.1"/>
    </source>
</evidence>
<gene>
    <name evidence="1" type="ORF">DXD40_02600</name>
</gene>
<proteinExistence type="predicted"/>
<accession>A0A414ETZ0</accession>
<dbReference type="Proteomes" id="UP000260844">
    <property type="component" value="Unassembled WGS sequence"/>
</dbReference>
<reference evidence="1 2" key="1">
    <citation type="submission" date="2018-08" db="EMBL/GenBank/DDBJ databases">
        <title>A genome reference for cultivated species of the human gut microbiota.</title>
        <authorList>
            <person name="Zou Y."/>
            <person name="Xue W."/>
            <person name="Luo G."/>
        </authorList>
    </citation>
    <scope>NUCLEOTIDE SEQUENCE [LARGE SCALE GENOMIC DNA]</scope>
    <source>
        <strain evidence="1 2">TM04-30</strain>
    </source>
</reference>